<evidence type="ECO:0000313" key="2">
    <source>
        <dbReference type="EMBL" id="GAP33389.1"/>
    </source>
</evidence>
<dbReference type="GeneID" id="93373176"/>
<proteinExistence type="predicted"/>
<gene>
    <name evidence="1" type="ORF">NS506_02436</name>
    <name evidence="2" type="ORF">NSK11_contig00257-0002</name>
</gene>
<dbReference type="EMBL" id="BBYQ01000257">
    <property type="protein sequence ID" value="GAP33389.1"/>
    <property type="molecule type" value="Genomic_DNA"/>
</dbReference>
<evidence type="ECO:0000313" key="4">
    <source>
        <dbReference type="Proteomes" id="UP000180166"/>
    </source>
</evidence>
<evidence type="ECO:0000313" key="1">
    <source>
        <dbReference type="EMBL" id="APA96500.1"/>
    </source>
</evidence>
<dbReference type="RefSeq" id="WP_033091523.1">
    <property type="nucleotide sequence ID" value="NZ_AP017900.1"/>
</dbReference>
<dbReference type="OrthoDB" id="4579707at2"/>
<reference evidence="3" key="1">
    <citation type="submission" date="2015-07" db="EMBL/GenBank/DDBJ databases">
        <title>Nocardia seriolae U-1 whole genome shotgun sequence.</title>
        <authorList>
            <person name="Imajoh M."/>
            <person name="Fukumoto Y."/>
            <person name="Sukeda M."/>
            <person name="Yamane J."/>
            <person name="Yamasaki K."/>
            <person name="Shimizu M."/>
            <person name="Ohnishi K."/>
            <person name="Oshima S."/>
        </authorList>
    </citation>
    <scope>NUCLEOTIDE SEQUENCE [LARGE SCALE GENOMIC DNA]</scope>
    <source>
        <strain evidence="3">U-1</strain>
    </source>
</reference>
<keyword evidence="3" id="KW-1185">Reference proteome</keyword>
<dbReference type="EMBL" id="CP017839">
    <property type="protein sequence ID" value="APA96500.1"/>
    <property type="molecule type" value="Genomic_DNA"/>
</dbReference>
<name>A0A0B8NSW4_9NOCA</name>
<dbReference type="PROSITE" id="PS51257">
    <property type="entry name" value="PROKAR_LIPOPROTEIN"/>
    <property type="match status" value="1"/>
</dbReference>
<dbReference type="Proteomes" id="UP000180166">
    <property type="component" value="Chromosome"/>
</dbReference>
<dbReference type="Proteomes" id="UP000037179">
    <property type="component" value="Unassembled WGS sequence"/>
</dbReference>
<organism evidence="2 3">
    <name type="scientific">Nocardia seriolae</name>
    <dbReference type="NCBI Taxonomy" id="37332"/>
    <lineage>
        <taxon>Bacteria</taxon>
        <taxon>Bacillati</taxon>
        <taxon>Actinomycetota</taxon>
        <taxon>Actinomycetes</taxon>
        <taxon>Mycobacteriales</taxon>
        <taxon>Nocardiaceae</taxon>
        <taxon>Nocardia</taxon>
    </lineage>
</organism>
<dbReference type="AlphaFoldDB" id="A0A0B8NSW4"/>
<evidence type="ECO:0000313" key="3">
    <source>
        <dbReference type="Proteomes" id="UP000037179"/>
    </source>
</evidence>
<reference evidence="2 3" key="2">
    <citation type="journal article" date="2016" name="Genome Announc.">
        <title>Draft Genome Sequence of Erythromycin- and Oxytetracycline-Sensitive Nocardia seriolae Strain U-1 (NBRC 110359).</title>
        <authorList>
            <person name="Imajoh M."/>
            <person name="Sukeda M."/>
            <person name="Shimizu M."/>
            <person name="Yamane J."/>
            <person name="Ohnishi K."/>
            <person name="Oshima S."/>
        </authorList>
    </citation>
    <scope>NUCLEOTIDE SEQUENCE [LARGE SCALE GENOMIC DNA]</scope>
    <source>
        <strain evidence="2 3">U-1</strain>
    </source>
</reference>
<accession>A0A0B8NSW4</accession>
<sequence>MGSRIARFGGAALVACVLVGCSDTSEPSVAPTTSRERHPDIDYSYVWSASPGVDLFGRPAELVRATLEASQYAYFVGIDESYPGFQKATQQAVDSNDPNADALLSLKAVTSPEKPAPHTTFAHITNLSGNDTEVSAFVCRYDVPAPNQGGRAERWLARVMQVRLTNSANTPGRAGIADTDPNQTDPRAHMPPNWDVFGNWNVVGAKWVLPDQVPGQGCTAWWHERFPEFAISADGSLDAPQDWQAPAMPVAAQYPEWIGPGTQ</sequence>
<dbReference type="KEGG" id="nsr:NS506_02436"/>
<reference evidence="1 4" key="3">
    <citation type="submission" date="2016-10" db="EMBL/GenBank/DDBJ databases">
        <title>Genome sequence of Nocardia seriolae strain EM150506, isolated from Anguila japonica.</title>
        <authorList>
            <person name="Han H.-J."/>
        </authorList>
    </citation>
    <scope>NUCLEOTIDE SEQUENCE [LARGE SCALE GENOMIC DNA]</scope>
    <source>
        <strain evidence="1 4">EM150506</strain>
    </source>
</reference>
<protein>
    <submittedName>
        <fullName evidence="2">Uncharacterized protein</fullName>
    </submittedName>
</protein>